<keyword evidence="3 6" id="KW-0812">Transmembrane</keyword>
<feature type="domain" description="ABC3 transporter permease C-terminal" evidence="7">
    <location>
        <begin position="65"/>
        <end position="170"/>
    </location>
</feature>
<evidence type="ECO:0000313" key="8">
    <source>
        <dbReference type="EMBL" id="GIP58253.1"/>
    </source>
</evidence>
<dbReference type="PIRSF" id="PIRSF018968">
    <property type="entry name" value="ABC_permease_BceB"/>
    <property type="match status" value="1"/>
</dbReference>
<feature type="transmembrane region" description="Helical" evidence="6">
    <location>
        <begin position="21"/>
        <end position="44"/>
    </location>
</feature>
<feature type="transmembrane region" description="Helical" evidence="6">
    <location>
        <begin position="281"/>
        <end position="302"/>
    </location>
</feature>
<feature type="transmembrane region" description="Helical" evidence="6">
    <location>
        <begin position="613"/>
        <end position="637"/>
    </location>
</feature>
<reference evidence="8 9" key="1">
    <citation type="submission" date="2021-03" db="EMBL/GenBank/DDBJ databases">
        <title>Antimicrobial resistance genes in bacteria isolated from Japanese honey, and their potential for conferring macrolide and lincosamide resistance in the American foulbrood pathogen Paenibacillus larvae.</title>
        <authorList>
            <person name="Okamoto M."/>
            <person name="Kumagai M."/>
            <person name="Kanamori H."/>
            <person name="Takamatsu D."/>
        </authorList>
    </citation>
    <scope>NUCLEOTIDE SEQUENCE [LARGE SCALE GENOMIC DNA]</scope>
    <source>
        <strain evidence="8 9">J15TS10</strain>
    </source>
</reference>
<feature type="transmembrane region" description="Helical" evidence="6">
    <location>
        <begin position="147"/>
        <end position="175"/>
    </location>
</feature>
<feature type="transmembrane region" description="Helical" evidence="6">
    <location>
        <begin position="526"/>
        <end position="551"/>
    </location>
</feature>
<dbReference type="RefSeq" id="WP_213590661.1">
    <property type="nucleotide sequence ID" value="NZ_BOSM01000002.1"/>
</dbReference>
<proteinExistence type="inferred from homology"/>
<evidence type="ECO:0000256" key="1">
    <source>
        <dbReference type="ARBA" id="ARBA00004651"/>
    </source>
</evidence>
<evidence type="ECO:0000256" key="5">
    <source>
        <dbReference type="ARBA" id="ARBA00023136"/>
    </source>
</evidence>
<dbReference type="InterPro" id="IPR052536">
    <property type="entry name" value="ABC-4_Integral_Memb_Prot"/>
</dbReference>
<dbReference type="Pfam" id="PF02687">
    <property type="entry name" value="FtsX"/>
    <property type="match status" value="1"/>
</dbReference>
<gene>
    <name evidence="8" type="ORF">J15TS10_20670</name>
</gene>
<feature type="transmembrane region" description="Helical" evidence="6">
    <location>
        <begin position="64"/>
        <end position="82"/>
    </location>
</feature>
<feature type="transmembrane region" description="Helical" evidence="6">
    <location>
        <begin position="585"/>
        <end position="607"/>
    </location>
</feature>
<evidence type="ECO:0000256" key="2">
    <source>
        <dbReference type="ARBA" id="ARBA00022475"/>
    </source>
</evidence>
<comment type="similarity">
    <text evidence="6">Belongs to the ABC-4 integral membrane protein family.</text>
</comment>
<dbReference type="PANTHER" id="PTHR46795">
    <property type="entry name" value="ABC TRANSPORTER PERMEASE-RELATED-RELATED"/>
    <property type="match status" value="1"/>
</dbReference>
<feature type="transmembrane region" description="Helical" evidence="6">
    <location>
        <begin position="103"/>
        <end position="127"/>
    </location>
</feature>
<dbReference type="Proteomes" id="UP000681290">
    <property type="component" value="Unassembled WGS sequence"/>
</dbReference>
<comment type="subcellular location">
    <subcellularLocation>
        <location evidence="1 6">Cell membrane</location>
        <topology evidence="1 6">Multi-pass membrane protein</topology>
    </subcellularLocation>
</comment>
<dbReference type="InterPro" id="IPR003838">
    <property type="entry name" value="ABC3_permease_C"/>
</dbReference>
<evidence type="ECO:0000256" key="3">
    <source>
        <dbReference type="ARBA" id="ARBA00022692"/>
    </source>
</evidence>
<protein>
    <submittedName>
        <fullName evidence="8">ABC transporter permease</fullName>
    </submittedName>
</protein>
<feature type="transmembrane region" description="Helical" evidence="6">
    <location>
        <begin position="226"/>
        <end position="252"/>
    </location>
</feature>
<evidence type="ECO:0000259" key="7">
    <source>
        <dbReference type="Pfam" id="PF02687"/>
    </source>
</evidence>
<keyword evidence="5 6" id="KW-0472">Membrane</keyword>
<sequence length="650" mass="73217">MTFRHFAFSHVLRNKRTYAAYYLSSSFSVMVFFLCALFLFHPGIQENMIYDQAVQALQVAEGTVYFFSFFFVIYSVASFLQSRKREFGILRLHGMTVKQLNRMLFLENVAIGGASIVTGIAAGLVSAKLFLMAGANILGIERLSFHISWAALLLTLMSFAALFLLISLYTPALIGKSKLMTLFQSNQRVVEPPRKSPVLSGVGAGLVILSYYLAATSTAANVVMRMIPVTLMTVVGTYLVYAHFGAYFLALVRRRPRLFWRKTNIVTVPALAQRMSRNAQMLFLVTIISTITFCAIGVFASIHRLSDEFRQDYLAGIGYVSKAANLLERDHLLEIESELTARGITYERVSLSIRIVDVVQASRSAPAAMRMALVSYSDYARLIAAAGIPFEEVPLSGQDALIMLGSQRERPLLKERPLASYTIPGTGLKIVERGITNHVPIPEYLMLELGGRMEGKFSGLVVSDEWMDRLPASAQEDRYFGFYFQDPTQGEEIGNALTRRGKMAYEEEQPYAMTVSGTLFAVQKSIYSTMLFIALLVGTVFFIASGSFLYFRLYADLDYDRRQYTTMVKIGVTKKEIDTMITRQIGLLFFVPIVLAIIHSFFAFVALQSYLNFSIAMEAGFILMSFFVIQIMYFFFIRRRYLRNLRKALG</sequence>
<evidence type="ECO:0000256" key="6">
    <source>
        <dbReference type="PIRNR" id="PIRNR018968"/>
    </source>
</evidence>
<evidence type="ECO:0000313" key="9">
    <source>
        <dbReference type="Proteomes" id="UP000681290"/>
    </source>
</evidence>
<name>A0ABQ4MQP4_9BACL</name>
<comment type="caution">
    <text evidence="8">The sequence shown here is derived from an EMBL/GenBank/DDBJ whole genome shotgun (WGS) entry which is preliminary data.</text>
</comment>
<keyword evidence="9" id="KW-1185">Reference proteome</keyword>
<dbReference type="PANTHER" id="PTHR46795:SF1">
    <property type="entry name" value="ABC TRANSPORTER PERMEASE PROTEIN"/>
    <property type="match status" value="1"/>
</dbReference>
<feature type="transmembrane region" description="Helical" evidence="6">
    <location>
        <begin position="196"/>
        <end position="214"/>
    </location>
</feature>
<accession>A0ABQ4MQP4</accession>
<keyword evidence="2 6" id="KW-1003">Cell membrane</keyword>
<dbReference type="EMBL" id="BOSM01000002">
    <property type="protein sequence ID" value="GIP58253.1"/>
    <property type="molecule type" value="Genomic_DNA"/>
</dbReference>
<dbReference type="InterPro" id="IPR027022">
    <property type="entry name" value="ABC_permease_BceB-typ"/>
</dbReference>
<evidence type="ECO:0000256" key="4">
    <source>
        <dbReference type="ARBA" id="ARBA00022989"/>
    </source>
</evidence>
<keyword evidence="4 6" id="KW-1133">Transmembrane helix</keyword>
<keyword evidence="6" id="KW-0813">Transport</keyword>
<organism evidence="8 9">
    <name type="scientific">Paenibacillus woosongensis</name>
    <dbReference type="NCBI Taxonomy" id="307580"/>
    <lineage>
        <taxon>Bacteria</taxon>
        <taxon>Bacillati</taxon>
        <taxon>Bacillota</taxon>
        <taxon>Bacilli</taxon>
        <taxon>Bacillales</taxon>
        <taxon>Paenibacillaceae</taxon>
        <taxon>Paenibacillus</taxon>
    </lineage>
</organism>